<dbReference type="PROSITE" id="PS50293">
    <property type="entry name" value="TPR_REGION"/>
    <property type="match status" value="1"/>
</dbReference>
<dbReference type="InterPro" id="IPR019734">
    <property type="entry name" value="TPR_rpt"/>
</dbReference>
<dbReference type="Pfam" id="PF13181">
    <property type="entry name" value="TPR_8"/>
    <property type="match status" value="1"/>
</dbReference>
<accession>A0ABT8TC49</accession>
<dbReference type="EMBL" id="JAULRT010000035">
    <property type="protein sequence ID" value="MDO3381679.1"/>
    <property type="molecule type" value="Genomic_DNA"/>
</dbReference>
<protein>
    <submittedName>
        <fullName evidence="5">Sulfotransferase</fullName>
    </submittedName>
</protein>
<dbReference type="PROSITE" id="PS50005">
    <property type="entry name" value="TPR"/>
    <property type="match status" value="2"/>
</dbReference>
<comment type="caution">
    <text evidence="5">The sequence shown here is derived from an EMBL/GenBank/DDBJ whole genome shotgun (WGS) entry which is preliminary data.</text>
</comment>
<dbReference type="Proteomes" id="UP001168380">
    <property type="component" value="Unassembled WGS sequence"/>
</dbReference>
<sequence>MSSPQLTTLESLARQALKEGRDEVAYRLLGELLQGDPANSQAFYLLSYIAHKYNNFDKEVELLQKAVSIEPDNLLFTAYLARALALCGKMLLSHRQLQAIDLEQVDNPELIDVVATTYNRLNLYTQACRCYQRLVQIDDKSAHVWFNLSTCYKYLGEFEKAEQALEEAIALKPHYEKAQAALSLWNTRKPGSESEVTARVATLCDIQKSSQNPEVRLHLAHAMAKELETVGEYSEAFSILSRDKDAQRRALDYHFERDQSILENLSDRASYSLPKAGTVKHIFVTGMPRTGTTLVDRLLSSAPDVISAGELMCFRTSLRKALGETTTDFITGSCLQALDVSASGEVSRLYQRNTSYINADSAILLDKLPLNILLADQILKCLESSVVVCLERHPLDTIIGNYRQLFSFSDALYNYSLSLEDTAKFYLCFRKLIQRLSRDYPNRFYRVSYESLVQNPEREAEKLYDFCQLSWKAEYLAIEKNLAPVATASALQVREKIHTRALEQWRRYDDALGGVKRLLQEAGVPY</sequence>
<keyword evidence="2" id="KW-0677">Repeat</keyword>
<dbReference type="InterPro" id="IPR027417">
    <property type="entry name" value="P-loop_NTPase"/>
</dbReference>
<dbReference type="SMART" id="SM00028">
    <property type="entry name" value="TPR"/>
    <property type="match status" value="3"/>
</dbReference>
<dbReference type="PANTHER" id="PTHR12788">
    <property type="entry name" value="PROTEIN-TYROSINE SULFOTRANSFERASE 2"/>
    <property type="match status" value="1"/>
</dbReference>
<dbReference type="InterPro" id="IPR013105">
    <property type="entry name" value="TPR_2"/>
</dbReference>
<dbReference type="RefSeq" id="WP_302711819.1">
    <property type="nucleotide sequence ID" value="NZ_JAULRT010000035.1"/>
</dbReference>
<dbReference type="SUPFAM" id="SSF48452">
    <property type="entry name" value="TPR-like"/>
    <property type="match status" value="1"/>
</dbReference>
<evidence type="ECO:0000256" key="1">
    <source>
        <dbReference type="ARBA" id="ARBA00022679"/>
    </source>
</evidence>
<feature type="repeat" description="TPR" evidence="4">
    <location>
        <begin position="40"/>
        <end position="73"/>
    </location>
</feature>
<evidence type="ECO:0000256" key="4">
    <source>
        <dbReference type="PROSITE-ProRule" id="PRU00339"/>
    </source>
</evidence>
<dbReference type="Gene3D" id="1.25.40.10">
    <property type="entry name" value="Tetratricopeptide repeat domain"/>
    <property type="match status" value="2"/>
</dbReference>
<dbReference type="PANTHER" id="PTHR12788:SF10">
    <property type="entry name" value="PROTEIN-TYROSINE SULFOTRANSFERASE"/>
    <property type="match status" value="1"/>
</dbReference>
<evidence type="ECO:0000313" key="6">
    <source>
        <dbReference type="Proteomes" id="UP001168380"/>
    </source>
</evidence>
<dbReference type="Gene3D" id="3.40.50.300">
    <property type="entry name" value="P-loop containing nucleotide triphosphate hydrolases"/>
    <property type="match status" value="1"/>
</dbReference>
<name>A0ABT8TC49_9GAMM</name>
<dbReference type="SUPFAM" id="SSF52540">
    <property type="entry name" value="P-loop containing nucleoside triphosphate hydrolases"/>
    <property type="match status" value="1"/>
</dbReference>
<keyword evidence="3 4" id="KW-0802">TPR repeat</keyword>
<organism evidence="5 6">
    <name type="scientific">Gilvimarinus algae</name>
    <dbReference type="NCBI Taxonomy" id="3058037"/>
    <lineage>
        <taxon>Bacteria</taxon>
        <taxon>Pseudomonadati</taxon>
        <taxon>Pseudomonadota</taxon>
        <taxon>Gammaproteobacteria</taxon>
        <taxon>Cellvibrionales</taxon>
        <taxon>Cellvibrionaceae</taxon>
        <taxon>Gilvimarinus</taxon>
    </lineage>
</organism>
<gene>
    <name evidence="5" type="ORF">QWI16_05790</name>
</gene>
<proteinExistence type="predicted"/>
<keyword evidence="1" id="KW-0808">Transferase</keyword>
<evidence type="ECO:0000313" key="5">
    <source>
        <dbReference type="EMBL" id="MDO3381679.1"/>
    </source>
</evidence>
<feature type="repeat" description="TPR" evidence="4">
    <location>
        <begin position="142"/>
        <end position="175"/>
    </location>
</feature>
<reference evidence="5" key="1">
    <citation type="submission" date="2023-07" db="EMBL/GenBank/DDBJ databases">
        <title>Gilvimarinus algae sp. nov., isolated from the surface of Kelp.</title>
        <authorList>
            <person name="Sun Y.Y."/>
            <person name="Gong Y."/>
            <person name="Du Z.J."/>
        </authorList>
    </citation>
    <scope>NUCLEOTIDE SEQUENCE</scope>
    <source>
        <strain evidence="5">SDUM040014</strain>
    </source>
</reference>
<dbReference type="InterPro" id="IPR026634">
    <property type="entry name" value="TPST-like"/>
</dbReference>
<dbReference type="InterPro" id="IPR011990">
    <property type="entry name" value="TPR-like_helical_dom_sf"/>
</dbReference>
<keyword evidence="6" id="KW-1185">Reference proteome</keyword>
<dbReference type="Pfam" id="PF13469">
    <property type="entry name" value="Sulfotransfer_3"/>
    <property type="match status" value="1"/>
</dbReference>
<dbReference type="Pfam" id="PF07719">
    <property type="entry name" value="TPR_2"/>
    <property type="match status" value="1"/>
</dbReference>
<evidence type="ECO:0000256" key="3">
    <source>
        <dbReference type="ARBA" id="ARBA00022803"/>
    </source>
</evidence>
<evidence type="ECO:0000256" key="2">
    <source>
        <dbReference type="ARBA" id="ARBA00022737"/>
    </source>
</evidence>